<dbReference type="AlphaFoldDB" id="A0A5M9H137"/>
<evidence type="ECO:0000313" key="2">
    <source>
        <dbReference type="EMBL" id="KAA8479721.1"/>
    </source>
</evidence>
<name>A0A5M9H137_9SPHI</name>
<organism evidence="2 3">
    <name type="scientific">Arcticibacter tournemirensis</name>
    <dbReference type="NCBI Taxonomy" id="699437"/>
    <lineage>
        <taxon>Bacteria</taxon>
        <taxon>Pseudomonadati</taxon>
        <taxon>Bacteroidota</taxon>
        <taxon>Sphingobacteriia</taxon>
        <taxon>Sphingobacteriales</taxon>
        <taxon>Sphingobacteriaceae</taxon>
        <taxon>Arcticibacter</taxon>
    </lineage>
</organism>
<protein>
    <submittedName>
        <fullName evidence="2">Uncharacterized protein</fullName>
    </submittedName>
</protein>
<dbReference type="OrthoDB" id="804727at2"/>
<proteinExistence type="predicted"/>
<gene>
    <name evidence="2" type="ORF">F1649_16445</name>
</gene>
<evidence type="ECO:0000256" key="1">
    <source>
        <dbReference type="SAM" id="SignalP"/>
    </source>
</evidence>
<evidence type="ECO:0000313" key="3">
    <source>
        <dbReference type="Proteomes" id="UP000322918"/>
    </source>
</evidence>
<feature type="signal peptide" evidence="1">
    <location>
        <begin position="1"/>
        <end position="21"/>
    </location>
</feature>
<reference evidence="2 3" key="1">
    <citation type="submission" date="2019-09" db="EMBL/GenBank/DDBJ databases">
        <title>Pararcticibacter amylolyticus gen. nov., sp. nov., isolated from a rottenly hemp rope, and reclassification of Pedobacter tournemirensis as Pararcticibacter tournemirensis comb. nov.</title>
        <authorList>
            <person name="Cai Y."/>
        </authorList>
    </citation>
    <scope>NUCLEOTIDE SEQUENCE [LARGE SCALE GENOMIC DNA]</scope>
    <source>
        <strain evidence="2 3">TF5-37.2-LB10</strain>
    </source>
</reference>
<keyword evidence="3" id="KW-1185">Reference proteome</keyword>
<accession>A0A5M9H137</accession>
<dbReference type="RefSeq" id="WP_141814682.1">
    <property type="nucleotide sequence ID" value="NZ_VFPL01000001.1"/>
</dbReference>
<dbReference type="EMBL" id="VWNE01000028">
    <property type="protein sequence ID" value="KAA8479721.1"/>
    <property type="molecule type" value="Genomic_DNA"/>
</dbReference>
<dbReference type="Proteomes" id="UP000322918">
    <property type="component" value="Unassembled WGS sequence"/>
</dbReference>
<sequence>MKTLTTITAAVLLATVFAASADERTELKSETTAVSIKAPVFEFGSPEDLNYADVEKLKTISFRAPEFVWGSPEDSDLSELKNIKTATRVLQAPAFEWGSPEDVNTVDVRLLKFRAPAFVWGSPEEVNIGG</sequence>
<comment type="caution">
    <text evidence="2">The sequence shown here is derived from an EMBL/GenBank/DDBJ whole genome shotgun (WGS) entry which is preliminary data.</text>
</comment>
<feature type="chain" id="PRO_5024400567" evidence="1">
    <location>
        <begin position="22"/>
        <end position="130"/>
    </location>
</feature>
<keyword evidence="1" id="KW-0732">Signal</keyword>